<keyword evidence="1" id="KW-0378">Hydrolase</keyword>
<evidence type="ECO:0000259" key="2">
    <source>
        <dbReference type="PROSITE" id="PS50175"/>
    </source>
</evidence>
<comment type="caution">
    <text evidence="3">The sequence shown here is derived from an EMBL/GenBank/DDBJ whole genome shotgun (WGS) entry which is preliminary data.</text>
</comment>
<organism evidence="3 4">
    <name type="scientific">Chiloscyllium punctatum</name>
    <name type="common">Brownbanded bambooshark</name>
    <name type="synonym">Hemiscyllium punctatum</name>
    <dbReference type="NCBI Taxonomy" id="137246"/>
    <lineage>
        <taxon>Eukaryota</taxon>
        <taxon>Metazoa</taxon>
        <taxon>Chordata</taxon>
        <taxon>Craniata</taxon>
        <taxon>Vertebrata</taxon>
        <taxon>Chondrichthyes</taxon>
        <taxon>Elasmobranchii</taxon>
        <taxon>Galeomorphii</taxon>
        <taxon>Galeoidea</taxon>
        <taxon>Orectolobiformes</taxon>
        <taxon>Hemiscylliidae</taxon>
        <taxon>Chiloscyllium</taxon>
    </lineage>
</organism>
<dbReference type="PROSITE" id="PS50175">
    <property type="entry name" value="ASP_PROT_RETROV"/>
    <property type="match status" value="1"/>
</dbReference>
<dbReference type="OrthoDB" id="8947436at2759"/>
<dbReference type="Proteomes" id="UP000287033">
    <property type="component" value="Unassembled WGS sequence"/>
</dbReference>
<dbReference type="SUPFAM" id="SSF50630">
    <property type="entry name" value="Acid proteases"/>
    <property type="match status" value="1"/>
</dbReference>
<dbReference type="InterPro" id="IPR001995">
    <property type="entry name" value="Peptidase_A2_cat"/>
</dbReference>
<sequence>MQMRVMDKNLSFLVDTGARFSTITCGIPQSNMSSSSIQLVGFSGKPENLPLTSPLITSVVKQTFRHRYISSPACPVNLMGRDLLVRCGASVLCGLDGLVVTFPNGYSVNCSMTMIQSGSQMMLSADTSPMAEGQWADIYWGLLEPENRQNDGIQSLYNQWRPWVQMLHPYAPPADPLHVTLYYNRDDNEIYQHAFYQHLEGTQWDISSNCILLGKEGMAGIVELTAEQLEWYEMSEEAIPHVTLAMHAKHQAKDLGPMSKCLMALTDWAWTQLPGLQYSPSAEAYRIMYRTTYKVLLEHRQIERFHSREKTDHSQAAAMPDTLPDTLWPAGPTDVGDCKHVTPITLDLIDHTPIWQRQYSHKPEAEAGIADTIKGLLAAGVLEPSRSAWNTPILPVEKQNTGGLVNIWFRPHGIQKPLMMYLFRAQEEVTWCSVSRVEGGHMGLDIRECEAAESGIRSIANQKTIPAQ</sequence>
<dbReference type="InterPro" id="IPR021109">
    <property type="entry name" value="Peptidase_aspartic_dom_sf"/>
</dbReference>
<evidence type="ECO:0000313" key="3">
    <source>
        <dbReference type="EMBL" id="GCC32447.1"/>
    </source>
</evidence>
<keyword evidence="4" id="KW-1185">Reference proteome</keyword>
<dbReference type="InterPro" id="IPR018061">
    <property type="entry name" value="Retropepsins"/>
</dbReference>
<feature type="domain" description="Peptidase A2" evidence="2">
    <location>
        <begin position="10"/>
        <end position="83"/>
    </location>
</feature>
<dbReference type="SUPFAM" id="SSF56672">
    <property type="entry name" value="DNA/RNA polymerases"/>
    <property type="match status" value="1"/>
</dbReference>
<proteinExistence type="predicted"/>
<reference evidence="3 4" key="1">
    <citation type="journal article" date="2018" name="Nat. Ecol. Evol.">
        <title>Shark genomes provide insights into elasmobranch evolution and the origin of vertebrates.</title>
        <authorList>
            <person name="Hara Y"/>
            <person name="Yamaguchi K"/>
            <person name="Onimaru K"/>
            <person name="Kadota M"/>
            <person name="Koyanagi M"/>
            <person name="Keeley SD"/>
            <person name="Tatsumi K"/>
            <person name="Tanaka K"/>
            <person name="Motone F"/>
            <person name="Kageyama Y"/>
            <person name="Nozu R"/>
            <person name="Adachi N"/>
            <person name="Nishimura O"/>
            <person name="Nakagawa R"/>
            <person name="Tanegashima C"/>
            <person name="Kiyatake I"/>
            <person name="Matsumoto R"/>
            <person name="Murakumo K"/>
            <person name="Nishida K"/>
            <person name="Terakita A"/>
            <person name="Kuratani S"/>
            <person name="Sato K"/>
            <person name="Hyodo S Kuraku.S."/>
        </authorList>
    </citation>
    <scope>NUCLEOTIDE SEQUENCE [LARGE SCALE GENOMIC DNA]</scope>
</reference>
<dbReference type="Pfam" id="PF00077">
    <property type="entry name" value="RVP"/>
    <property type="match status" value="1"/>
</dbReference>
<dbReference type="OMA" id="WDISSNC"/>
<dbReference type="GO" id="GO:0006508">
    <property type="term" value="P:proteolysis"/>
    <property type="evidence" value="ECO:0007669"/>
    <property type="project" value="InterPro"/>
</dbReference>
<dbReference type="Gene3D" id="2.40.70.10">
    <property type="entry name" value="Acid Proteases"/>
    <property type="match status" value="1"/>
</dbReference>
<dbReference type="AlphaFoldDB" id="A0A401SPY7"/>
<dbReference type="STRING" id="137246.A0A401SPY7"/>
<evidence type="ECO:0000256" key="1">
    <source>
        <dbReference type="ARBA" id="ARBA00022801"/>
    </source>
</evidence>
<name>A0A401SPY7_CHIPU</name>
<dbReference type="EMBL" id="BEZZ01000437">
    <property type="protein sequence ID" value="GCC32447.1"/>
    <property type="molecule type" value="Genomic_DNA"/>
</dbReference>
<evidence type="ECO:0000313" key="4">
    <source>
        <dbReference type="Proteomes" id="UP000287033"/>
    </source>
</evidence>
<dbReference type="InterPro" id="IPR043502">
    <property type="entry name" value="DNA/RNA_pol_sf"/>
</dbReference>
<protein>
    <recommendedName>
        <fullName evidence="2">Peptidase A2 domain-containing protein</fullName>
    </recommendedName>
</protein>
<accession>A0A401SPY7</accession>
<dbReference type="Gene3D" id="3.10.10.10">
    <property type="entry name" value="HIV Type 1 Reverse Transcriptase, subunit A, domain 1"/>
    <property type="match status" value="1"/>
</dbReference>
<dbReference type="GO" id="GO:0004190">
    <property type="term" value="F:aspartic-type endopeptidase activity"/>
    <property type="evidence" value="ECO:0007669"/>
    <property type="project" value="InterPro"/>
</dbReference>
<gene>
    <name evidence="3" type="ORF">chiPu_0010908</name>
</gene>